<evidence type="ECO:0000313" key="7">
    <source>
        <dbReference type="EMBL" id="CAD9522390.1"/>
    </source>
</evidence>
<protein>
    <recommendedName>
        <fullName evidence="6">Origin recognition complex subunit 4 C-terminal domain-containing protein</fullName>
    </recommendedName>
</protein>
<keyword evidence="3" id="KW-0235">DNA replication</keyword>
<evidence type="ECO:0000256" key="2">
    <source>
        <dbReference type="ARBA" id="ARBA00005334"/>
    </source>
</evidence>
<organism evidence="7">
    <name type="scientific">Haptolina brevifila</name>
    <dbReference type="NCBI Taxonomy" id="156173"/>
    <lineage>
        <taxon>Eukaryota</taxon>
        <taxon>Haptista</taxon>
        <taxon>Haptophyta</taxon>
        <taxon>Prymnesiophyceae</taxon>
        <taxon>Prymnesiales</taxon>
        <taxon>Prymnesiaceae</taxon>
        <taxon>Haptolina</taxon>
    </lineage>
</organism>
<dbReference type="Gene3D" id="3.40.50.300">
    <property type="entry name" value="P-loop containing nucleotide triphosphate hydrolases"/>
    <property type="match status" value="1"/>
</dbReference>
<dbReference type="GO" id="GO:0005664">
    <property type="term" value="C:nuclear origin of replication recognition complex"/>
    <property type="evidence" value="ECO:0007669"/>
    <property type="project" value="TreeGrafter"/>
</dbReference>
<gene>
    <name evidence="7" type="ORF">CBRE1094_LOCUS34915</name>
</gene>
<evidence type="ECO:0000256" key="3">
    <source>
        <dbReference type="ARBA" id="ARBA00022705"/>
    </source>
</evidence>
<dbReference type="PANTHER" id="PTHR12087:SF0">
    <property type="entry name" value="ORIGIN RECOGNITION COMPLEX SUBUNIT 4"/>
    <property type="match status" value="1"/>
</dbReference>
<dbReference type="EMBL" id="HBGU01064032">
    <property type="protein sequence ID" value="CAD9522390.1"/>
    <property type="molecule type" value="Transcribed_RNA"/>
</dbReference>
<dbReference type="Pfam" id="PF14629">
    <property type="entry name" value="ORC4_C"/>
    <property type="match status" value="1"/>
</dbReference>
<dbReference type="InterPro" id="IPR027417">
    <property type="entry name" value="P-loop_NTPase"/>
</dbReference>
<evidence type="ECO:0000256" key="1">
    <source>
        <dbReference type="ARBA" id="ARBA00004123"/>
    </source>
</evidence>
<reference evidence="7" key="1">
    <citation type="submission" date="2021-01" db="EMBL/GenBank/DDBJ databases">
        <authorList>
            <person name="Corre E."/>
            <person name="Pelletier E."/>
            <person name="Niang G."/>
            <person name="Scheremetjew M."/>
            <person name="Finn R."/>
            <person name="Kale V."/>
            <person name="Holt S."/>
            <person name="Cochrane G."/>
            <person name="Meng A."/>
            <person name="Brown T."/>
            <person name="Cohen L."/>
        </authorList>
    </citation>
    <scope>NUCLEOTIDE SEQUENCE</scope>
    <source>
        <strain evidence="7">UTEX LB 985</strain>
    </source>
</reference>
<dbReference type="InterPro" id="IPR032705">
    <property type="entry name" value="ORC4_C"/>
</dbReference>
<feature type="domain" description="Origin recognition complex subunit 4 C-terminal" evidence="6">
    <location>
        <begin position="127"/>
        <end position="322"/>
    </location>
</feature>
<evidence type="ECO:0000256" key="4">
    <source>
        <dbReference type="ARBA" id="ARBA00023125"/>
    </source>
</evidence>
<comment type="subcellular location">
    <subcellularLocation>
        <location evidence="1">Nucleus</location>
    </subcellularLocation>
</comment>
<dbReference type="GO" id="GO:0006270">
    <property type="term" value="P:DNA replication initiation"/>
    <property type="evidence" value="ECO:0007669"/>
    <property type="project" value="TreeGrafter"/>
</dbReference>
<dbReference type="InterPro" id="IPR016527">
    <property type="entry name" value="ORC4"/>
</dbReference>
<name>A0A7S2IKV5_9EUKA</name>
<evidence type="ECO:0000259" key="6">
    <source>
        <dbReference type="Pfam" id="PF14629"/>
    </source>
</evidence>
<dbReference type="PANTHER" id="PTHR12087">
    <property type="entry name" value="ORIGIN RECOGNITION COMPLEX SUBUNIT 4"/>
    <property type="match status" value="1"/>
</dbReference>
<comment type="similarity">
    <text evidence="2">Belongs to the ORC4 family.</text>
</comment>
<keyword evidence="5" id="KW-0539">Nucleus</keyword>
<evidence type="ECO:0000256" key="5">
    <source>
        <dbReference type="ARBA" id="ARBA00023242"/>
    </source>
</evidence>
<dbReference type="AlphaFoldDB" id="A0A7S2IKV5"/>
<keyword evidence="4" id="KW-0238">DNA-binding</keyword>
<proteinExistence type="inferred from homology"/>
<accession>A0A7S2IKV5</accession>
<dbReference type="GO" id="GO:0003688">
    <property type="term" value="F:DNA replication origin binding"/>
    <property type="evidence" value="ECO:0007669"/>
    <property type="project" value="TreeGrafter"/>
</dbReference>
<sequence>MAIASQLRVVHSSLNPKFSFCDGLRYLLHLMRRSRPGCVGEGAVEGQSNPVLFVLHDFEQFTFRPKQTLLYSLFDLMQTEDAQMAVVGLTTRIDCADLLEKRVRSRCSQRQLLVPPLENIDDCTRLLQRALTLPNPADMPASGFATKAAAFYSAWSANTRALLTSLGSSTLLRRRLGIGVSAGQLQVALRFALSELRPERPLLTLPMLEAAMTAMSDIREEKTLGECSGVELLLLLCLKNIVVREVPPPHSFQMVLREYESFLAADPDSTSQYNYPRALLSKAFEHLCTLGLVLREPEAQNRNKPNDHLPLRLRIDAQLIHDYVNTASLPTAVRRFIKAPSVTMFGAAS</sequence>